<dbReference type="HOGENOM" id="CLU_042524_0_0_6"/>
<dbReference type="InterPro" id="IPR029058">
    <property type="entry name" value="AB_hydrolase_fold"/>
</dbReference>
<accession>I3CGP8</accession>
<dbReference type="PANTHER" id="PTHR42972:SF8">
    <property type="entry name" value="POLYHYDROXYBUTYRATE DEPOLYMERASE"/>
    <property type="match status" value="1"/>
</dbReference>
<name>I3CGP8_9GAMM</name>
<protein>
    <submittedName>
        <fullName evidence="2">Poly(3-hydroxybutyrate) depolymerase</fullName>
    </submittedName>
</protein>
<evidence type="ECO:0000313" key="3">
    <source>
        <dbReference type="Proteomes" id="UP000005744"/>
    </source>
</evidence>
<dbReference type="eggNOG" id="COG3509">
    <property type="taxonomic scope" value="Bacteria"/>
</dbReference>
<dbReference type="AlphaFoldDB" id="I3CGP8"/>
<sequence length="357" mass="39027">MKSMSLKTLTVATSLILSFPIYAETVKLPSYQADLSQTTVSGISSGAFMAAQLGVAYSAEIKGIATIGGGLYYCAGSGETKNMMDYIMTSINTCMKAASDAPPPNPEKALEKAKTLASAHQIDDLANVKAQKVYLFSGTNDKVVNKLVMDKTLEFYQLAGVAKEQIKYITDVPSGHAFVTNNPDDLACETTAPPFISKCGFFQSHQLLQHLYTDLKPAVEAGKTSGTLVSFDQKEFLDSDKTSMADVAYVYVPKTCESTACKVHIAVHGCTQSAIEIGDKFYTRTRFNEMADANNLIILYPQVLRSTENPMNPKGCWDFWGYSSPNPDQPDFFSKEAPQMRAIMKMVKRLGETKVAH</sequence>
<dbReference type="Gene3D" id="3.40.50.1820">
    <property type="entry name" value="alpha/beta hydrolase"/>
    <property type="match status" value="2"/>
</dbReference>
<keyword evidence="1" id="KW-0732">Signal</keyword>
<organism evidence="2 3">
    <name type="scientific">Beggiatoa alba B18LD</name>
    <dbReference type="NCBI Taxonomy" id="395493"/>
    <lineage>
        <taxon>Bacteria</taxon>
        <taxon>Pseudomonadati</taxon>
        <taxon>Pseudomonadota</taxon>
        <taxon>Gammaproteobacteria</taxon>
        <taxon>Thiotrichales</taxon>
        <taxon>Thiotrichaceae</taxon>
        <taxon>Beggiatoa</taxon>
    </lineage>
</organism>
<evidence type="ECO:0000256" key="1">
    <source>
        <dbReference type="SAM" id="SignalP"/>
    </source>
</evidence>
<dbReference type="PANTHER" id="PTHR42972">
    <property type="entry name" value="TOL-PAL SYSTEM PROTEIN TOLB"/>
    <property type="match status" value="1"/>
</dbReference>
<dbReference type="SUPFAM" id="SSF53474">
    <property type="entry name" value="alpha/beta-Hydrolases"/>
    <property type="match status" value="1"/>
</dbReference>
<feature type="chain" id="PRO_5003669512" evidence="1">
    <location>
        <begin position="24"/>
        <end position="357"/>
    </location>
</feature>
<dbReference type="STRING" id="395493.BegalDRAFT_1919"/>
<dbReference type="EMBL" id="JH600070">
    <property type="protein sequence ID" value="EIJ42791.1"/>
    <property type="molecule type" value="Genomic_DNA"/>
</dbReference>
<keyword evidence="3" id="KW-1185">Reference proteome</keyword>
<dbReference type="Proteomes" id="UP000005744">
    <property type="component" value="Unassembled WGS sequence"/>
</dbReference>
<gene>
    <name evidence="2" type="ORF">BegalDRAFT_1919</name>
</gene>
<feature type="signal peptide" evidence="1">
    <location>
        <begin position="1"/>
        <end position="23"/>
    </location>
</feature>
<reference evidence="2 3" key="1">
    <citation type="submission" date="2011-11" db="EMBL/GenBank/DDBJ databases">
        <title>Improved High-Quality Draft sequence of Beggiatoa alba B18lD.</title>
        <authorList>
            <consortium name="US DOE Joint Genome Institute"/>
            <person name="Lucas S."/>
            <person name="Han J."/>
            <person name="Lapidus A."/>
            <person name="Cheng J.-F."/>
            <person name="Goodwin L."/>
            <person name="Pitluck S."/>
            <person name="Peters L."/>
            <person name="Mikhailova N."/>
            <person name="Held B."/>
            <person name="Detter J.C."/>
            <person name="Han C."/>
            <person name="Tapia R."/>
            <person name="Land M."/>
            <person name="Hauser L."/>
            <person name="Kyrpides N."/>
            <person name="Ivanova N."/>
            <person name="Pagani I."/>
            <person name="Samuel K."/>
            <person name="Teske A."/>
            <person name="Mueller J."/>
            <person name="Woyke T."/>
        </authorList>
    </citation>
    <scope>NUCLEOTIDE SEQUENCE [LARGE SCALE GENOMIC DNA]</scope>
    <source>
        <strain evidence="2 3">B18LD</strain>
    </source>
</reference>
<proteinExistence type="predicted"/>
<evidence type="ECO:0000313" key="2">
    <source>
        <dbReference type="EMBL" id="EIJ42791.1"/>
    </source>
</evidence>